<accession>A0A146LVE9</accession>
<dbReference type="InterPro" id="IPR003961">
    <property type="entry name" value="FN3_dom"/>
</dbReference>
<evidence type="ECO:0000256" key="2">
    <source>
        <dbReference type="SAM" id="MobiDB-lite"/>
    </source>
</evidence>
<dbReference type="GO" id="GO:0003713">
    <property type="term" value="F:transcription coactivator activity"/>
    <property type="evidence" value="ECO:0007669"/>
    <property type="project" value="TreeGrafter"/>
</dbReference>
<evidence type="ECO:0000256" key="1">
    <source>
        <dbReference type="ARBA" id="ARBA00022441"/>
    </source>
</evidence>
<dbReference type="InterPro" id="IPR043536">
    <property type="entry name" value="HCF1/2"/>
</dbReference>
<dbReference type="InterPro" id="IPR036116">
    <property type="entry name" value="FN3_sf"/>
</dbReference>
<reference evidence="4" key="1">
    <citation type="journal article" date="2016" name="Gigascience">
        <title>De novo construction of an expanded transcriptome assembly for the western tarnished plant bug, Lygus hesperus.</title>
        <authorList>
            <person name="Tassone E.E."/>
            <person name="Geib S.M."/>
            <person name="Hall B."/>
            <person name="Fabrick J.A."/>
            <person name="Brent C.S."/>
            <person name="Hull J.J."/>
        </authorList>
    </citation>
    <scope>NUCLEOTIDE SEQUENCE</scope>
</reference>
<dbReference type="GO" id="GO:0035097">
    <property type="term" value="C:histone methyltransferase complex"/>
    <property type="evidence" value="ECO:0007669"/>
    <property type="project" value="TreeGrafter"/>
</dbReference>
<gene>
    <name evidence="4" type="primary">Hcfc1_1</name>
    <name evidence="4" type="ORF">g.57188</name>
</gene>
<dbReference type="PANTHER" id="PTHR46003:SF2">
    <property type="entry name" value="HOST CELL FACTOR 2"/>
    <property type="match status" value="1"/>
</dbReference>
<feature type="domain" description="Fibronectin type-III" evidence="3">
    <location>
        <begin position="519"/>
        <end position="603"/>
    </location>
</feature>
<dbReference type="EMBL" id="GDHC01006961">
    <property type="protein sequence ID" value="JAQ11668.1"/>
    <property type="molecule type" value="Transcribed_RNA"/>
</dbReference>
<organism evidence="4">
    <name type="scientific">Lygus hesperus</name>
    <name type="common">Western plant bug</name>
    <dbReference type="NCBI Taxonomy" id="30085"/>
    <lineage>
        <taxon>Eukaryota</taxon>
        <taxon>Metazoa</taxon>
        <taxon>Ecdysozoa</taxon>
        <taxon>Arthropoda</taxon>
        <taxon>Hexapoda</taxon>
        <taxon>Insecta</taxon>
        <taxon>Pterygota</taxon>
        <taxon>Neoptera</taxon>
        <taxon>Paraneoptera</taxon>
        <taxon>Hemiptera</taxon>
        <taxon>Heteroptera</taxon>
        <taxon>Panheteroptera</taxon>
        <taxon>Cimicomorpha</taxon>
        <taxon>Miridae</taxon>
        <taxon>Mirini</taxon>
        <taxon>Lygus</taxon>
    </lineage>
</organism>
<dbReference type="AlphaFoldDB" id="A0A146LVE9"/>
<dbReference type="PANTHER" id="PTHR46003">
    <property type="entry name" value="HOST CELL FACTOR"/>
    <property type="match status" value="1"/>
</dbReference>
<keyword evidence="1" id="KW-0880">Kelch repeat</keyword>
<feature type="domain" description="Fibronectin type-III" evidence="3">
    <location>
        <begin position="619"/>
        <end position="719"/>
    </location>
</feature>
<name>A0A146LVE9_LYGHE</name>
<dbReference type="SMART" id="SM00060">
    <property type="entry name" value="FN3"/>
    <property type="match status" value="2"/>
</dbReference>
<proteinExistence type="predicted"/>
<sequence length="760" mass="81975">MKMLMTKKCRNNLKKSMKTTMFQKTLKEVGKQIKVVNQLSQVVKNLVLEKKKSQRSLSLSNCMMNSIKLFTLKYLLKLLLKILRWNRKLQLTLRNQKMLKNKRNHQVKKRRPFLQKKSVDESNIPVGEVHDNLEEEHEGGNQAHSETAAVIAGSTIESELSEEIPAEKTVSEDKSELNDVTTKGEIAAQEQLSSIAQTLVDELSSTAADQGVVGLGQPQEDMETDEKAQTNMEDPVIVSAQTLDEISPGDGALPSLVENVTAQVPDLEPVVDAQIAQPKAAVPHPEAAVAEPEAAVPQPEADVPQPEVAIPHPGVTAPESEVDSAQPVASIPQPEASVHLTEATISQPPVEESLPNSVVDGLPNLEAEPASISEPASEVVENIAAAIQQPFMVSDIQQTLAPLTQQSAQSEQHAAETPMETGDIEDGSFPSLEAKMVPSDHPSTDVTMMDDNDPELAAVLKEATSSLHLPDDQEDPQAAARMMSDDEKPCVQEPIVIKTKVEPGTETDDLSTLAAAAALDQGTNGIKIEEAVKKEPVWCDVGIIKGTSCFVGNYYEPGLNHDPEHETLTLDSLPDYTNSIKIELEPGTAYKFRVAAINSCGRGPWSEVSAFKTCLPGYPGAPSSIKISKSAEGAHLSWEPPSNPAGTIIEYSVCLAVRNSNQTVAEPGKAPQLAFVRVYNGPQNQTVVPNTSLAAAHIDTTSKPAIIFRIAAKNEKGFGPATQVRWLQDVVASPGGGLKTLPKKEPVSNIPAKRPKLEDF</sequence>
<dbReference type="CDD" id="cd00063">
    <property type="entry name" value="FN3"/>
    <property type="match status" value="2"/>
</dbReference>
<evidence type="ECO:0000259" key="3">
    <source>
        <dbReference type="SMART" id="SM00060"/>
    </source>
</evidence>
<protein>
    <submittedName>
        <fullName evidence="4">Host cell factor 1</fullName>
    </submittedName>
</protein>
<evidence type="ECO:0000313" key="4">
    <source>
        <dbReference type="EMBL" id="JAQ11668.1"/>
    </source>
</evidence>
<dbReference type="Gene3D" id="2.60.40.10">
    <property type="entry name" value="Immunoglobulins"/>
    <property type="match status" value="2"/>
</dbReference>
<dbReference type="GO" id="GO:0006338">
    <property type="term" value="P:chromatin remodeling"/>
    <property type="evidence" value="ECO:0007669"/>
    <property type="project" value="TreeGrafter"/>
</dbReference>
<feature type="region of interest" description="Disordered" evidence="2">
    <location>
        <begin position="735"/>
        <end position="760"/>
    </location>
</feature>
<feature type="region of interest" description="Disordered" evidence="2">
    <location>
        <begin position="282"/>
        <end position="325"/>
    </location>
</feature>
<dbReference type="InterPro" id="IPR013783">
    <property type="entry name" value="Ig-like_fold"/>
</dbReference>
<dbReference type="SUPFAM" id="SSF49265">
    <property type="entry name" value="Fibronectin type III"/>
    <property type="match status" value="1"/>
</dbReference>
<feature type="compositionally biased region" description="Low complexity" evidence="2">
    <location>
        <begin position="282"/>
        <end position="308"/>
    </location>
</feature>